<name>A0A0A9CPQ3_ARUDO</name>
<organism evidence="2">
    <name type="scientific">Arundo donax</name>
    <name type="common">Giant reed</name>
    <name type="synonym">Donax arundinaceus</name>
    <dbReference type="NCBI Taxonomy" id="35708"/>
    <lineage>
        <taxon>Eukaryota</taxon>
        <taxon>Viridiplantae</taxon>
        <taxon>Streptophyta</taxon>
        <taxon>Embryophyta</taxon>
        <taxon>Tracheophyta</taxon>
        <taxon>Spermatophyta</taxon>
        <taxon>Magnoliopsida</taxon>
        <taxon>Liliopsida</taxon>
        <taxon>Poales</taxon>
        <taxon>Poaceae</taxon>
        <taxon>PACMAD clade</taxon>
        <taxon>Arundinoideae</taxon>
        <taxon>Arundineae</taxon>
        <taxon>Arundo</taxon>
    </lineage>
</organism>
<protein>
    <submittedName>
        <fullName evidence="2">Uncharacterized protein</fullName>
    </submittedName>
</protein>
<dbReference type="AlphaFoldDB" id="A0A0A9CPQ3"/>
<proteinExistence type="predicted"/>
<dbReference type="EMBL" id="GBRH01221477">
    <property type="protein sequence ID" value="JAD76418.1"/>
    <property type="molecule type" value="Transcribed_RNA"/>
</dbReference>
<evidence type="ECO:0000313" key="2">
    <source>
        <dbReference type="EMBL" id="JAD76418.1"/>
    </source>
</evidence>
<evidence type="ECO:0000256" key="1">
    <source>
        <dbReference type="SAM" id="MobiDB-lite"/>
    </source>
</evidence>
<feature type="region of interest" description="Disordered" evidence="1">
    <location>
        <begin position="36"/>
        <end position="60"/>
    </location>
</feature>
<accession>A0A0A9CPQ3</accession>
<reference evidence="2" key="1">
    <citation type="submission" date="2014-09" db="EMBL/GenBank/DDBJ databases">
        <authorList>
            <person name="Magalhaes I.L.F."/>
            <person name="Oliveira U."/>
            <person name="Santos F.R."/>
            <person name="Vidigal T.H.D.A."/>
            <person name="Brescovit A.D."/>
            <person name="Santos A.J."/>
        </authorList>
    </citation>
    <scope>NUCLEOTIDE SEQUENCE</scope>
    <source>
        <tissue evidence="2">Shoot tissue taken approximately 20 cm above the soil surface</tissue>
    </source>
</reference>
<sequence>MAKTCLSCKSSCSTLEAAGAHSTPVQNCLHSHRKLQVTRQTPTPADHLPLHNPLAKPARK</sequence>
<reference evidence="2" key="2">
    <citation type="journal article" date="2015" name="Data Brief">
        <title>Shoot transcriptome of the giant reed, Arundo donax.</title>
        <authorList>
            <person name="Barrero R.A."/>
            <person name="Guerrero F.D."/>
            <person name="Moolhuijzen P."/>
            <person name="Goolsby J.A."/>
            <person name="Tidwell J."/>
            <person name="Bellgard S.E."/>
            <person name="Bellgard M.I."/>
        </authorList>
    </citation>
    <scope>NUCLEOTIDE SEQUENCE</scope>
    <source>
        <tissue evidence="2">Shoot tissue taken approximately 20 cm above the soil surface</tissue>
    </source>
</reference>